<evidence type="ECO:0000256" key="1">
    <source>
        <dbReference type="ARBA" id="ARBA00010879"/>
    </source>
</evidence>
<feature type="domain" description="Reverse transcriptase" evidence="15">
    <location>
        <begin position="770"/>
        <end position="949"/>
    </location>
</feature>
<dbReference type="CDD" id="cd00303">
    <property type="entry name" value="retropepsin_like"/>
    <property type="match status" value="1"/>
</dbReference>
<comment type="similarity">
    <text evidence="1">Belongs to the beta type-B retroviral polymerase family. HERV class-II K(HML-2) pol subfamily.</text>
</comment>
<dbReference type="InterPro" id="IPR036397">
    <property type="entry name" value="RNaseH_sf"/>
</dbReference>
<dbReference type="GO" id="GO:0006508">
    <property type="term" value="P:proteolysis"/>
    <property type="evidence" value="ECO:0007669"/>
    <property type="project" value="UniProtKB-KW"/>
</dbReference>
<dbReference type="Pfam" id="PF17919">
    <property type="entry name" value="RT_RNaseH_2"/>
    <property type="match status" value="1"/>
</dbReference>
<dbReference type="GO" id="GO:0008270">
    <property type="term" value="F:zinc ion binding"/>
    <property type="evidence" value="ECO:0007669"/>
    <property type="project" value="UniProtKB-KW"/>
</dbReference>
<dbReference type="Pfam" id="PF00665">
    <property type="entry name" value="rve"/>
    <property type="match status" value="1"/>
</dbReference>
<dbReference type="FunFam" id="3.30.70.270:FF:000020">
    <property type="entry name" value="Transposon Tf2-6 polyprotein-like Protein"/>
    <property type="match status" value="1"/>
</dbReference>
<evidence type="ECO:0000256" key="6">
    <source>
        <dbReference type="ARBA" id="ARBA00022722"/>
    </source>
</evidence>
<dbReference type="Pfam" id="PF17921">
    <property type="entry name" value="Integrase_H2C2"/>
    <property type="match status" value="1"/>
</dbReference>
<dbReference type="InterPro" id="IPR021109">
    <property type="entry name" value="Peptidase_aspartic_dom_sf"/>
</dbReference>
<proteinExistence type="inferred from homology"/>
<dbReference type="Gene3D" id="3.30.420.10">
    <property type="entry name" value="Ribonuclease H-like superfamily/Ribonuclease H"/>
    <property type="match status" value="1"/>
</dbReference>
<dbReference type="Proteomes" id="UP000324091">
    <property type="component" value="Chromosome 2"/>
</dbReference>
<keyword evidence="12" id="KW-0479">Metal-binding</keyword>
<dbReference type="Gene3D" id="3.10.10.10">
    <property type="entry name" value="HIV Type 1 Reverse Transcriptase, subunit A, domain 1"/>
    <property type="match status" value="1"/>
</dbReference>
<name>A0A5C6NI97_9TELE</name>
<dbReference type="GO" id="GO:0008233">
    <property type="term" value="F:peptidase activity"/>
    <property type="evidence" value="ECO:0007669"/>
    <property type="project" value="UniProtKB-KW"/>
</dbReference>
<dbReference type="SUPFAM" id="SSF53098">
    <property type="entry name" value="Ribonuclease H-like"/>
    <property type="match status" value="1"/>
</dbReference>
<evidence type="ECO:0000256" key="10">
    <source>
        <dbReference type="ARBA" id="ARBA00023268"/>
    </source>
</evidence>
<feature type="domain" description="CCHC-type" evidence="14">
    <location>
        <begin position="477"/>
        <end position="490"/>
    </location>
</feature>
<evidence type="ECO:0000256" key="5">
    <source>
        <dbReference type="ARBA" id="ARBA00022695"/>
    </source>
</evidence>
<evidence type="ECO:0000256" key="9">
    <source>
        <dbReference type="ARBA" id="ARBA00022918"/>
    </source>
</evidence>
<dbReference type="Gene3D" id="3.30.70.270">
    <property type="match status" value="2"/>
</dbReference>
<dbReference type="EC" id="3.1.26.4" evidence="2"/>
<reference evidence="17 18" key="1">
    <citation type="submission" date="2019-04" db="EMBL/GenBank/DDBJ databases">
        <title>Chromosome genome assembly for Takifugu flavidus.</title>
        <authorList>
            <person name="Xiao S."/>
        </authorList>
    </citation>
    <scope>NUCLEOTIDE SEQUENCE [LARGE SCALE GENOMIC DNA]</scope>
    <source>
        <strain evidence="17">HTHZ2018</strain>
        <tissue evidence="17">Muscle</tissue>
    </source>
</reference>
<keyword evidence="9" id="KW-0695">RNA-directed DNA polymerase</keyword>
<feature type="coiled-coil region" evidence="13">
    <location>
        <begin position="190"/>
        <end position="217"/>
    </location>
</feature>
<gene>
    <name evidence="17" type="ORF">D4764_02G0003630</name>
</gene>
<keyword evidence="7" id="KW-0255">Endonuclease</keyword>
<evidence type="ECO:0000256" key="7">
    <source>
        <dbReference type="ARBA" id="ARBA00022759"/>
    </source>
</evidence>
<dbReference type="GO" id="GO:0003964">
    <property type="term" value="F:RNA-directed DNA polymerase activity"/>
    <property type="evidence" value="ECO:0007669"/>
    <property type="project" value="UniProtKB-KW"/>
</dbReference>
<dbReference type="PANTHER" id="PTHR37984:SF5">
    <property type="entry name" value="PROTEIN NYNRIN-LIKE"/>
    <property type="match status" value="1"/>
</dbReference>
<keyword evidence="10" id="KW-0511">Multifunctional enzyme</keyword>
<dbReference type="EMBL" id="RHFK02000012">
    <property type="protein sequence ID" value="TWW67322.1"/>
    <property type="molecule type" value="Genomic_DNA"/>
</dbReference>
<evidence type="ECO:0000313" key="17">
    <source>
        <dbReference type="EMBL" id="TWW67322.1"/>
    </source>
</evidence>
<dbReference type="Gene3D" id="3.10.20.370">
    <property type="match status" value="1"/>
</dbReference>
<keyword evidence="8" id="KW-0378">Hydrolase</keyword>
<dbReference type="GO" id="GO:0004523">
    <property type="term" value="F:RNA-DNA hybrid ribonuclease activity"/>
    <property type="evidence" value="ECO:0007669"/>
    <property type="project" value="UniProtKB-EC"/>
</dbReference>
<sequence>MAASKRKERHDLFVRDAPLPVGQLVYLRDHGVRGRHKIQDLWSSVVHQVVRAPIGDSVVYTVAPVGDLGGTRNVHRDMLKVVVQPEVVALSSPASPSLSPRVASVRTPSNSDLWLLVSETPVPSIAVPPPFGTPQPLCPPAATAPQGACSLTAPLAVTQTGITFHVDCRLASVGRVAPAGTLHGVVAPPNSNMEEEIQQLRELVLQLKADNEQLRHERTTSLGGASGDRKCPMFSGKSGISIAEWAEEVQACARARYLPAAEQALFMVDHLEGEAKEEIKFRPREEQRDPGRVLAILKELYGCSQSYVTLQQAFFSRQQLEGETLQEFSLALMSLMARVERQAPNGIPNADVLLRDQFVEHVLDGSLRRELKQLVRHQPTITLLELRGEAIRWEREGLPGGTRGRSVSLPTAYGLQYGVQGRPHQVPQARPQEPGLDAVMDLLKRQQEQLNQLTMTVASLQAPPPLAPISRSGPLICRRCQQPGHFARACDAVGKLKPTELPSHSSVGGSTGSPSPAITKLIAPCPNITVLIGGIGVECLVDTGSMVSTITESFFRAQFGFWGHDRLQSCQWLQLRAANGLAIPYVGYLELEVELCGKVIPCCGILVVKDPPGASSSPGILGMNVIRRCYQELFGVFGSSLFESPFVSGAPGPVVAALQKCHQTAVQPNPQGDVRVRGGQVVRIPGGVMKLVAATCSEQFSGITEVGLTTATLASQSAVPSVLDRIGSWDLSALTELEQASVRSLLDQYSSVFAANDEYEAVKMHINQLLESQVICESSSPYASPIVLVRKKDGGLRLCVDYRLLNSKTRKDAFPLPHIEESLDALSGARWFSTLDLASGYNQVPVAEQDRPKTAFCTPFGLFEFNRMPFGLCNAPSTFQRLMQRMFGDQQGQSLLLYLDDIIIFLSSVEQHLQRLEMVLGRLQGQGLKVKAEKCAIFQEQVSYLGHIISSQGVSTDPKKIEAVAGWQCPRHISELRSFLGFASYYRRFVDGFAKMAKPLHQLVADLAGTKTKRGSGRALGSAWTPECEESFNALKSRLVSTPVLAYADFSRPFILETDASHSGLGAVLSQETDGCVRPVAYASRGLRPTERNMSNYSSMKLEFLALKWAVTEKFREYLLGHKCIVYTDNNPLSHLQSAKLGAAEHRWAAELAAFDLEIKYRSGRNNRNADALSRQYAPTPDCAIPSLPGTSVPCSLQPNIQPGPMVGALQSLISILPSHSPADLHLMQEEDPVLKEVLVFCWRRGSLPTSAERRQLSQPAIVLLRQWDRLVEKNGVLFRRVFRSDGGEEQLQLVLPTVLKGDTLHQLHQEHGHQGTERTTELVRQRCYWPGMSSDIKKWVQRCERCQVAKDSGQVHRSYMGHLLASRPNEILAVDFTLLEPSRNGFENVLVMTDVFSKFTVAVPTRDQRAVTVAQVLVTEWFYKYGVPSRLHSDQGRSFESGLISQLCALYGVAKSRTTPYHPAGNGQCERFNRTLHNLLRTLPISRKRDWASCLPQLLFGYNTTPTHSSAREPLLPIDFLLGRVPDPIPGEVQDWVVEHRARLRVAFEGARDKLEMAASKRKERHDLFVRDAPLPVGQLVYLRDHGVRGRHKIQDLWSSVVHQVVRAPIGDSVVYTVAPVGDLGGTRNVHRDMLKVVVQPEVVALSSPASPSLSPRVASVDDSSNSDLWLLVSETPVPSIAVPPPFGTPQAPSAPAATAPQGACSLTAPREYAVWQRQEGWCFLPPSFHLERFAVRARALVYPGQLTAGWRRWVALPQREPFTEWWRHQTVSTDYLAYWTHCCFGSVPFSGLSLLFALALSLSLAPLRSRDGAET</sequence>
<evidence type="ECO:0000259" key="16">
    <source>
        <dbReference type="PROSITE" id="PS50994"/>
    </source>
</evidence>
<dbReference type="FunFam" id="3.10.20.370:FF:000001">
    <property type="entry name" value="Retrovirus-related Pol polyprotein from transposon 17.6-like protein"/>
    <property type="match status" value="1"/>
</dbReference>
<dbReference type="PROSITE" id="PS50158">
    <property type="entry name" value="ZF_CCHC"/>
    <property type="match status" value="1"/>
</dbReference>
<evidence type="ECO:0000256" key="2">
    <source>
        <dbReference type="ARBA" id="ARBA00012180"/>
    </source>
</evidence>
<dbReference type="SMART" id="SM00343">
    <property type="entry name" value="ZnF_C2HC"/>
    <property type="match status" value="1"/>
</dbReference>
<dbReference type="InterPro" id="IPR050951">
    <property type="entry name" value="Retrovirus_Pol_polyprotein"/>
</dbReference>
<dbReference type="InterPro" id="IPR041577">
    <property type="entry name" value="RT_RNaseH_2"/>
</dbReference>
<dbReference type="Pfam" id="PF00098">
    <property type="entry name" value="zf-CCHC"/>
    <property type="match status" value="1"/>
</dbReference>
<dbReference type="Gene3D" id="1.10.340.70">
    <property type="match status" value="1"/>
</dbReference>
<dbReference type="PANTHER" id="PTHR37984">
    <property type="entry name" value="PROTEIN CBG26694"/>
    <property type="match status" value="1"/>
</dbReference>
<accession>A0A5C6NI97</accession>
<dbReference type="FunFam" id="3.10.10.10:FF:000007">
    <property type="entry name" value="Retrovirus-related Pol polyprotein from transposon 17.6-like Protein"/>
    <property type="match status" value="1"/>
</dbReference>
<keyword evidence="3" id="KW-0645">Protease</keyword>
<dbReference type="InterPro" id="IPR000477">
    <property type="entry name" value="RT_dom"/>
</dbReference>
<dbReference type="SUPFAM" id="SSF56672">
    <property type="entry name" value="DNA/RNA polymerases"/>
    <property type="match status" value="1"/>
</dbReference>
<evidence type="ECO:0000256" key="4">
    <source>
        <dbReference type="ARBA" id="ARBA00022679"/>
    </source>
</evidence>
<evidence type="ECO:0000256" key="8">
    <source>
        <dbReference type="ARBA" id="ARBA00022801"/>
    </source>
</evidence>
<evidence type="ECO:0000313" key="18">
    <source>
        <dbReference type="Proteomes" id="UP000324091"/>
    </source>
</evidence>
<evidence type="ECO:0000256" key="3">
    <source>
        <dbReference type="ARBA" id="ARBA00022670"/>
    </source>
</evidence>
<dbReference type="InterPro" id="IPR043128">
    <property type="entry name" value="Rev_trsase/Diguanyl_cyclase"/>
</dbReference>
<dbReference type="CDD" id="cd09274">
    <property type="entry name" value="RNase_HI_RT_Ty3"/>
    <property type="match status" value="1"/>
</dbReference>
<evidence type="ECO:0000256" key="12">
    <source>
        <dbReference type="PROSITE-ProRule" id="PRU00047"/>
    </source>
</evidence>
<dbReference type="InterPro" id="IPR001878">
    <property type="entry name" value="Znf_CCHC"/>
</dbReference>
<keyword evidence="13" id="KW-0175">Coiled coil</keyword>
<organism evidence="17 18">
    <name type="scientific">Takifugu flavidus</name>
    <name type="common">sansaifugu</name>
    <dbReference type="NCBI Taxonomy" id="433684"/>
    <lineage>
        <taxon>Eukaryota</taxon>
        <taxon>Metazoa</taxon>
        <taxon>Chordata</taxon>
        <taxon>Craniata</taxon>
        <taxon>Vertebrata</taxon>
        <taxon>Euteleostomi</taxon>
        <taxon>Actinopterygii</taxon>
        <taxon>Neopterygii</taxon>
        <taxon>Teleostei</taxon>
        <taxon>Neoteleostei</taxon>
        <taxon>Acanthomorphata</taxon>
        <taxon>Eupercaria</taxon>
        <taxon>Tetraodontiformes</taxon>
        <taxon>Tetradontoidea</taxon>
        <taxon>Tetraodontidae</taxon>
        <taxon>Takifugu</taxon>
    </lineage>
</organism>
<evidence type="ECO:0000256" key="13">
    <source>
        <dbReference type="SAM" id="Coils"/>
    </source>
</evidence>
<dbReference type="Gene3D" id="2.40.70.10">
    <property type="entry name" value="Acid Proteases"/>
    <property type="match status" value="1"/>
</dbReference>
<dbReference type="InterPro" id="IPR043502">
    <property type="entry name" value="DNA/RNA_pol_sf"/>
</dbReference>
<evidence type="ECO:0000256" key="11">
    <source>
        <dbReference type="ARBA" id="ARBA00039658"/>
    </source>
</evidence>
<keyword evidence="12" id="KW-0862">Zinc</keyword>
<keyword evidence="5" id="KW-0548">Nucleotidyltransferase</keyword>
<dbReference type="FunFam" id="3.30.420.10:FF:000032">
    <property type="entry name" value="Retrovirus-related Pol polyprotein from transposon 297-like Protein"/>
    <property type="match status" value="1"/>
</dbReference>
<dbReference type="InterPro" id="IPR001584">
    <property type="entry name" value="Integrase_cat-core"/>
</dbReference>
<dbReference type="GO" id="GO:0015074">
    <property type="term" value="P:DNA integration"/>
    <property type="evidence" value="ECO:0007669"/>
    <property type="project" value="InterPro"/>
</dbReference>
<keyword evidence="12" id="KW-0863">Zinc-finger</keyword>
<dbReference type="FunFam" id="1.10.340.70:FF:000001">
    <property type="entry name" value="Retrovirus-related Pol polyprotein from transposon gypsy-like Protein"/>
    <property type="match status" value="1"/>
</dbReference>
<comment type="caution">
    <text evidence="17">The sequence shown here is derived from an EMBL/GenBank/DDBJ whole genome shotgun (WGS) entry which is preliminary data.</text>
</comment>
<dbReference type="SUPFAM" id="SSF50630">
    <property type="entry name" value="Acid proteases"/>
    <property type="match status" value="1"/>
</dbReference>
<evidence type="ECO:0000259" key="15">
    <source>
        <dbReference type="PROSITE" id="PS50878"/>
    </source>
</evidence>
<dbReference type="PROSITE" id="PS50878">
    <property type="entry name" value="RT_POL"/>
    <property type="match status" value="1"/>
</dbReference>
<dbReference type="GO" id="GO:0003676">
    <property type="term" value="F:nucleic acid binding"/>
    <property type="evidence" value="ECO:0007669"/>
    <property type="project" value="InterPro"/>
</dbReference>
<dbReference type="CDD" id="cd01647">
    <property type="entry name" value="RT_LTR"/>
    <property type="match status" value="1"/>
</dbReference>
<feature type="domain" description="Integrase catalytic" evidence="16">
    <location>
        <begin position="1365"/>
        <end position="1526"/>
    </location>
</feature>
<dbReference type="InterPro" id="IPR041588">
    <property type="entry name" value="Integrase_H2C2"/>
</dbReference>
<protein>
    <recommendedName>
        <fullName evidence="11">Gypsy retrotransposon integrase-like protein 1</fullName>
        <ecNumber evidence="2">3.1.26.4</ecNumber>
    </recommendedName>
</protein>
<keyword evidence="6" id="KW-0540">Nuclease</keyword>
<keyword evidence="4" id="KW-0808">Transferase</keyword>
<keyword evidence="18" id="KW-1185">Reference proteome</keyword>
<dbReference type="PROSITE" id="PS50994">
    <property type="entry name" value="INTEGRASE"/>
    <property type="match status" value="1"/>
</dbReference>
<dbReference type="Pfam" id="PF00078">
    <property type="entry name" value="RVT_1"/>
    <property type="match status" value="1"/>
</dbReference>
<evidence type="ECO:0000259" key="14">
    <source>
        <dbReference type="PROSITE" id="PS50158"/>
    </source>
</evidence>
<dbReference type="InterPro" id="IPR012337">
    <property type="entry name" value="RNaseH-like_sf"/>
</dbReference>